<reference evidence="1" key="1">
    <citation type="submission" date="2014-11" db="EMBL/GenBank/DDBJ databases">
        <authorList>
            <person name="Amaro Gonzalez C."/>
        </authorList>
    </citation>
    <scope>NUCLEOTIDE SEQUENCE</scope>
</reference>
<reference evidence="1" key="2">
    <citation type="journal article" date="2015" name="Fish Shellfish Immunol.">
        <title>Early steps in the European eel (Anguilla anguilla)-Vibrio vulnificus interaction in the gills: Role of the RtxA13 toxin.</title>
        <authorList>
            <person name="Callol A."/>
            <person name="Pajuelo D."/>
            <person name="Ebbesson L."/>
            <person name="Teles M."/>
            <person name="MacKenzie S."/>
            <person name="Amaro C."/>
        </authorList>
    </citation>
    <scope>NUCLEOTIDE SEQUENCE</scope>
</reference>
<protein>
    <submittedName>
        <fullName evidence="1">Uncharacterized protein</fullName>
    </submittedName>
</protein>
<name>A0A0E9PH16_ANGAN</name>
<accession>A0A0E9PH16</accession>
<evidence type="ECO:0000313" key="1">
    <source>
        <dbReference type="EMBL" id="JAH03158.1"/>
    </source>
</evidence>
<dbReference type="AlphaFoldDB" id="A0A0E9PH16"/>
<dbReference type="EMBL" id="GBXM01105419">
    <property type="protein sequence ID" value="JAH03158.1"/>
    <property type="molecule type" value="Transcribed_RNA"/>
</dbReference>
<sequence length="22" mass="2699">MQGLTRHYKKEEVLFFFEPVVT</sequence>
<proteinExistence type="predicted"/>
<organism evidence="1">
    <name type="scientific">Anguilla anguilla</name>
    <name type="common">European freshwater eel</name>
    <name type="synonym">Muraena anguilla</name>
    <dbReference type="NCBI Taxonomy" id="7936"/>
    <lineage>
        <taxon>Eukaryota</taxon>
        <taxon>Metazoa</taxon>
        <taxon>Chordata</taxon>
        <taxon>Craniata</taxon>
        <taxon>Vertebrata</taxon>
        <taxon>Euteleostomi</taxon>
        <taxon>Actinopterygii</taxon>
        <taxon>Neopterygii</taxon>
        <taxon>Teleostei</taxon>
        <taxon>Anguilliformes</taxon>
        <taxon>Anguillidae</taxon>
        <taxon>Anguilla</taxon>
    </lineage>
</organism>